<protein>
    <submittedName>
        <fullName evidence="1">Uncharacterized protein</fullName>
    </submittedName>
</protein>
<dbReference type="AlphaFoldDB" id="A0A2A7SJW8"/>
<accession>A0A2A7SJW8</accession>
<gene>
    <name evidence="1" type="ORF">CRM94_03020</name>
</gene>
<sequence>MSEKPNPDVHYEVNVCGGTFDSVRDRFRAWQREPLMARPQRSMFADKTGVERLDDTVFEAPEDAQRALRRACTPQDRNALAAPIDDGGRALWLVMAAYVD</sequence>
<reference evidence="1" key="1">
    <citation type="submission" date="2017-09" db="EMBL/GenBank/DDBJ databases">
        <title>FDA dAtabase for Regulatory Grade micrObial Sequences (FDA-ARGOS): Supporting development and validation of Infectious Disease Dx tests.</title>
        <authorList>
            <person name="Minogue T."/>
            <person name="Wolcott M."/>
            <person name="Wasieloski L."/>
            <person name="Aguilar W."/>
            <person name="Moore D."/>
            <person name="Tallon L.J."/>
            <person name="Sadzewicz L."/>
            <person name="Ott S."/>
            <person name="Zhao X."/>
            <person name="Nagaraj S."/>
            <person name="Vavikolanu K."/>
            <person name="Aluvathingal J."/>
            <person name="Nadendla S."/>
            <person name="Sichtig H."/>
        </authorList>
    </citation>
    <scope>NUCLEOTIDE SEQUENCE</scope>
    <source>
        <strain evidence="1">FDAARGOS_390</strain>
    </source>
</reference>
<dbReference type="EMBL" id="PDDY01000001">
    <property type="protein sequence ID" value="PEH43585.1"/>
    <property type="molecule type" value="Genomic_DNA"/>
</dbReference>
<comment type="caution">
    <text evidence="1">The sequence shown here is derived from an EMBL/GenBank/DDBJ whole genome shotgun (WGS) entry which is preliminary data.</text>
</comment>
<dbReference type="RefSeq" id="WP_098151484.1">
    <property type="nucleotide sequence ID" value="NZ_CADEQH010000003.1"/>
</dbReference>
<proteinExistence type="predicted"/>
<dbReference type="Proteomes" id="UP000220629">
    <property type="component" value="Unassembled WGS sequence"/>
</dbReference>
<organism evidence="1">
    <name type="scientific">Burkholderia gladioli</name>
    <name type="common">Pseudomonas marginata</name>
    <name type="synonym">Phytomonas marginata</name>
    <dbReference type="NCBI Taxonomy" id="28095"/>
    <lineage>
        <taxon>Bacteria</taxon>
        <taxon>Pseudomonadati</taxon>
        <taxon>Pseudomonadota</taxon>
        <taxon>Betaproteobacteria</taxon>
        <taxon>Burkholderiales</taxon>
        <taxon>Burkholderiaceae</taxon>
        <taxon>Burkholderia</taxon>
    </lineage>
</organism>
<evidence type="ECO:0000313" key="1">
    <source>
        <dbReference type="EMBL" id="PEH43585.1"/>
    </source>
</evidence>
<name>A0A2A7SJW8_BURGA</name>